<organism evidence="2 3">
    <name type="scientific">Actinoallomurus iriomotensis</name>
    <dbReference type="NCBI Taxonomy" id="478107"/>
    <lineage>
        <taxon>Bacteria</taxon>
        <taxon>Bacillati</taxon>
        <taxon>Actinomycetota</taxon>
        <taxon>Actinomycetes</taxon>
        <taxon>Streptosporangiales</taxon>
        <taxon>Thermomonosporaceae</taxon>
        <taxon>Actinoallomurus</taxon>
    </lineage>
</organism>
<dbReference type="Proteomes" id="UP001165074">
    <property type="component" value="Unassembled WGS sequence"/>
</dbReference>
<dbReference type="GO" id="GO:0005576">
    <property type="term" value="C:extracellular region"/>
    <property type="evidence" value="ECO:0007669"/>
    <property type="project" value="TreeGrafter"/>
</dbReference>
<dbReference type="PANTHER" id="PTHR40765">
    <property type="entry name" value="ESX-2 SECRETION SYSTEM ATPASE ECCB2"/>
    <property type="match status" value="1"/>
</dbReference>
<evidence type="ECO:0000313" key="3">
    <source>
        <dbReference type="Proteomes" id="UP001165074"/>
    </source>
</evidence>
<keyword evidence="1" id="KW-0472">Membrane</keyword>
<accession>A0A9W6RXF8</accession>
<dbReference type="InterPro" id="IPR007795">
    <property type="entry name" value="T7SS_EccB"/>
</dbReference>
<evidence type="ECO:0000313" key="2">
    <source>
        <dbReference type="EMBL" id="GLY83551.1"/>
    </source>
</evidence>
<keyword evidence="1" id="KW-1133">Transmembrane helix</keyword>
<dbReference type="Pfam" id="PF05108">
    <property type="entry name" value="T7SS_ESX1_EccB"/>
    <property type="match status" value="1"/>
</dbReference>
<proteinExistence type="predicted"/>
<sequence>MHNRRDQVHAHGFMVGRLVSALLRADPDMAVPPLRRSWSGLIIGAIVAALAVAGFAVLAVVSPGGASAWRKPGTLILDKETGTRFVLAGGRLRPVLNYASARLLLGAKLTVDSVSSKSLADVPRGGPVGIDGAPDSLPAAGASGPWFACATSTGAKPALSLTIGVASAADQGRPLGPEQAVLVRITDGTTYLVTGGRRLRVTAPWVTRALGFPDDAAIGVRDAWIDTLPAGPDLPPPPTSGIGRDGPALDGHPAKVGEVFAVQGAGSGRRLYLLTSGGLQPMTQTAAALALADPATAKAYPGGTAGARDLSPAAVAASTVLSAPVWESQLPATPPTLDATAAGRMPCVRSVPRGGRVTTSVVTTPATQVTASTAVAGTAPADARAADRVQVAPKAGLLARTLPAPGVPGEGLYLVTEDGAKFPVADDAAATALGYSTSAAVAVPADLLALLPTGPVLRTLGSGGGGG</sequence>
<evidence type="ECO:0000256" key="1">
    <source>
        <dbReference type="SAM" id="Phobius"/>
    </source>
</evidence>
<name>A0A9W6RXF8_9ACTN</name>
<protein>
    <submittedName>
        <fullName evidence="2">Type VII secretion protein EccB</fullName>
    </submittedName>
</protein>
<dbReference type="AlphaFoldDB" id="A0A9W6RXF8"/>
<keyword evidence="1" id="KW-0812">Transmembrane</keyword>
<dbReference type="EMBL" id="BSTK01000002">
    <property type="protein sequence ID" value="GLY83551.1"/>
    <property type="molecule type" value="Genomic_DNA"/>
</dbReference>
<dbReference type="RefSeq" id="WP_285568009.1">
    <property type="nucleotide sequence ID" value="NZ_BSTK01000002.1"/>
</dbReference>
<dbReference type="Gene3D" id="3.30.2390.20">
    <property type="entry name" value="Type VII secretion system EccB, repeat 1 domain"/>
    <property type="match status" value="1"/>
</dbReference>
<dbReference type="PANTHER" id="PTHR40765:SF2">
    <property type="entry name" value="ESX-2 SECRETION SYSTEM ATPASE ECCB2"/>
    <property type="match status" value="1"/>
</dbReference>
<comment type="caution">
    <text evidence="2">The sequence shown here is derived from an EMBL/GenBank/DDBJ whole genome shotgun (WGS) entry which is preliminary data.</text>
</comment>
<keyword evidence="3" id="KW-1185">Reference proteome</keyword>
<feature type="transmembrane region" description="Helical" evidence="1">
    <location>
        <begin position="38"/>
        <end position="61"/>
    </location>
</feature>
<reference evidence="2" key="1">
    <citation type="submission" date="2023-03" db="EMBL/GenBank/DDBJ databases">
        <title>Actinoallomurus iriomotensis NBRC 103684.</title>
        <authorList>
            <person name="Ichikawa N."/>
            <person name="Sato H."/>
            <person name="Tonouchi N."/>
        </authorList>
    </citation>
    <scope>NUCLEOTIDE SEQUENCE</scope>
    <source>
        <strain evidence="2">NBRC 103684</strain>
    </source>
</reference>
<dbReference type="InterPro" id="IPR044857">
    <property type="entry name" value="T7SS_EccB_R1"/>
</dbReference>
<gene>
    <name evidence="2" type="ORF">Airi02_014810</name>
</gene>
<dbReference type="NCBIfam" id="TIGR03919">
    <property type="entry name" value="T7SS_EccB"/>
    <property type="match status" value="1"/>
</dbReference>